<evidence type="ECO:0000313" key="4">
    <source>
        <dbReference type="EMBL" id="KDO32423.1"/>
    </source>
</evidence>
<feature type="region of interest" description="Disordered" evidence="1">
    <location>
        <begin position="386"/>
        <end position="412"/>
    </location>
</feature>
<keyword evidence="5" id="KW-1185">Reference proteome</keyword>
<dbReference type="Gene3D" id="3.40.30.10">
    <property type="entry name" value="Glutaredoxin"/>
    <property type="match status" value="1"/>
</dbReference>
<feature type="domain" description="Glutaredoxin" evidence="3">
    <location>
        <begin position="296"/>
        <end position="360"/>
    </location>
</feature>
<accession>A0A067CPI4</accession>
<dbReference type="PROSITE" id="PS51354">
    <property type="entry name" value="GLUTAREDOXIN_2"/>
    <property type="match status" value="1"/>
</dbReference>
<reference evidence="4 5" key="1">
    <citation type="journal article" date="2013" name="PLoS Genet.">
        <title>Distinctive expansion of potential virulence genes in the genome of the oomycete fish pathogen Saprolegnia parasitica.</title>
        <authorList>
            <person name="Jiang R.H."/>
            <person name="de Bruijn I."/>
            <person name="Haas B.J."/>
            <person name="Belmonte R."/>
            <person name="Lobach L."/>
            <person name="Christie J."/>
            <person name="van den Ackerveken G."/>
            <person name="Bottin A."/>
            <person name="Bulone V."/>
            <person name="Diaz-Moreno S.M."/>
            <person name="Dumas B."/>
            <person name="Fan L."/>
            <person name="Gaulin E."/>
            <person name="Govers F."/>
            <person name="Grenville-Briggs L.J."/>
            <person name="Horner N.R."/>
            <person name="Levin J.Z."/>
            <person name="Mammella M."/>
            <person name="Meijer H.J."/>
            <person name="Morris P."/>
            <person name="Nusbaum C."/>
            <person name="Oome S."/>
            <person name="Phillips A.J."/>
            <person name="van Rooyen D."/>
            <person name="Rzeszutek E."/>
            <person name="Saraiva M."/>
            <person name="Secombes C.J."/>
            <person name="Seidl M.F."/>
            <person name="Snel B."/>
            <person name="Stassen J.H."/>
            <person name="Sykes S."/>
            <person name="Tripathy S."/>
            <person name="van den Berg H."/>
            <person name="Vega-Arreguin J.C."/>
            <person name="Wawra S."/>
            <person name="Young S.K."/>
            <person name="Zeng Q."/>
            <person name="Dieguez-Uribeondo J."/>
            <person name="Russ C."/>
            <person name="Tyler B.M."/>
            <person name="van West P."/>
        </authorList>
    </citation>
    <scope>NUCLEOTIDE SEQUENCE [LARGE SCALE GENOMIC DNA]</scope>
    <source>
        <strain evidence="4 5">CBS 223.65</strain>
    </source>
</reference>
<dbReference type="STRING" id="695850.A0A067CPI4"/>
<sequence>MITLALAALASAAFVHAETIANWGVQDYWVHTSTWTPEHCQCFCARLCSHPTEFLKRNLVSSGLVPRNKDWTIPRCDAPINLFSPDAIRAAGRDNLVKYFPLTMTRDLDHMWDPNAIDPIMDVTSFGYPCGGLHEAAYLKTVVQVAKYIKTPALLPNSIGKNISTKAIRDAFKKEQKLDVVLLCTNGAFADVITCWTKSKPHIYQQAQDDQEIAPLSPVTCPPAIKALDTCTGKTSYIYDFIPTKAPTPVPTDTPTDDPTDGPTDTPTSTPTPAPTSDPAVVDAWVAKYTKEHGCVLFGEEGCEYCAKAKVLFKSKNATYSYRGIDDTSSTPLGMEIYYSLVRTTHQDTLPNIWIGNKHIGGYDDLQALQDKGQLDALLSAAKCVGRPTLPPKPTSKVPRVPAPTDDGEEDD</sequence>
<dbReference type="OrthoDB" id="74893at2759"/>
<proteinExistence type="predicted"/>
<dbReference type="PANTHER" id="PTHR45694:SF18">
    <property type="entry name" value="GLUTAREDOXIN-1-RELATED"/>
    <property type="match status" value="1"/>
</dbReference>
<dbReference type="VEuPathDB" id="FungiDB:SPRG_02900"/>
<dbReference type="AlphaFoldDB" id="A0A067CPI4"/>
<dbReference type="GO" id="GO:0033897">
    <property type="term" value="F:ribonuclease T2 activity"/>
    <property type="evidence" value="ECO:0007669"/>
    <property type="project" value="InterPro"/>
</dbReference>
<dbReference type="KEGG" id="spar:SPRG_02900"/>
<feature type="chain" id="PRO_5001634787" description="Glutaredoxin domain-containing protein" evidence="2">
    <location>
        <begin position="18"/>
        <end position="412"/>
    </location>
</feature>
<dbReference type="GeneID" id="24125439"/>
<dbReference type="EMBL" id="KK583195">
    <property type="protein sequence ID" value="KDO32423.1"/>
    <property type="molecule type" value="Genomic_DNA"/>
</dbReference>
<dbReference type="GO" id="GO:0005737">
    <property type="term" value="C:cytoplasm"/>
    <property type="evidence" value="ECO:0007669"/>
    <property type="project" value="TreeGrafter"/>
</dbReference>
<evidence type="ECO:0000256" key="2">
    <source>
        <dbReference type="SAM" id="SignalP"/>
    </source>
</evidence>
<dbReference type="InterPro" id="IPR036249">
    <property type="entry name" value="Thioredoxin-like_sf"/>
</dbReference>
<protein>
    <recommendedName>
        <fullName evidence="3">Glutaredoxin domain-containing protein</fullName>
    </recommendedName>
</protein>
<dbReference type="GO" id="GO:0015038">
    <property type="term" value="F:glutathione disulfide oxidoreductase activity"/>
    <property type="evidence" value="ECO:0007669"/>
    <property type="project" value="TreeGrafter"/>
</dbReference>
<keyword evidence="2" id="KW-0732">Signal</keyword>
<dbReference type="Gene3D" id="3.90.730.10">
    <property type="entry name" value="Ribonuclease T2-like"/>
    <property type="match status" value="1"/>
</dbReference>
<dbReference type="SUPFAM" id="SSF52833">
    <property type="entry name" value="Thioredoxin-like"/>
    <property type="match status" value="1"/>
</dbReference>
<dbReference type="Pfam" id="PF00462">
    <property type="entry name" value="Glutaredoxin"/>
    <property type="match status" value="1"/>
</dbReference>
<dbReference type="RefSeq" id="XP_012196877.1">
    <property type="nucleotide sequence ID" value="XM_012341487.1"/>
</dbReference>
<dbReference type="GO" id="GO:0034599">
    <property type="term" value="P:cellular response to oxidative stress"/>
    <property type="evidence" value="ECO:0007669"/>
    <property type="project" value="TreeGrafter"/>
</dbReference>
<dbReference type="PANTHER" id="PTHR45694">
    <property type="entry name" value="GLUTAREDOXIN 2"/>
    <property type="match status" value="1"/>
</dbReference>
<gene>
    <name evidence="4" type="ORF">SPRG_02900</name>
</gene>
<dbReference type="SUPFAM" id="SSF55895">
    <property type="entry name" value="Ribonuclease Rh-like"/>
    <property type="match status" value="1"/>
</dbReference>
<feature type="signal peptide" evidence="2">
    <location>
        <begin position="1"/>
        <end position="17"/>
    </location>
</feature>
<dbReference type="Proteomes" id="UP000030745">
    <property type="component" value="Unassembled WGS sequence"/>
</dbReference>
<evidence type="ECO:0000259" key="3">
    <source>
        <dbReference type="Pfam" id="PF00462"/>
    </source>
</evidence>
<dbReference type="GO" id="GO:0003723">
    <property type="term" value="F:RNA binding"/>
    <property type="evidence" value="ECO:0007669"/>
    <property type="project" value="InterPro"/>
</dbReference>
<dbReference type="PRINTS" id="PR00160">
    <property type="entry name" value="GLUTAREDOXIN"/>
</dbReference>
<dbReference type="InterPro" id="IPR036430">
    <property type="entry name" value="RNase_T2-like_sf"/>
</dbReference>
<evidence type="ECO:0000313" key="5">
    <source>
        <dbReference type="Proteomes" id="UP000030745"/>
    </source>
</evidence>
<dbReference type="OMA" id="TIANWGV"/>
<feature type="region of interest" description="Disordered" evidence="1">
    <location>
        <begin position="246"/>
        <end position="278"/>
    </location>
</feature>
<name>A0A067CPI4_SAPPC</name>
<dbReference type="InterPro" id="IPR002109">
    <property type="entry name" value="Glutaredoxin"/>
</dbReference>
<evidence type="ECO:0000256" key="1">
    <source>
        <dbReference type="SAM" id="MobiDB-lite"/>
    </source>
</evidence>
<organism evidence="4 5">
    <name type="scientific">Saprolegnia parasitica (strain CBS 223.65)</name>
    <dbReference type="NCBI Taxonomy" id="695850"/>
    <lineage>
        <taxon>Eukaryota</taxon>
        <taxon>Sar</taxon>
        <taxon>Stramenopiles</taxon>
        <taxon>Oomycota</taxon>
        <taxon>Saprolegniomycetes</taxon>
        <taxon>Saprolegniales</taxon>
        <taxon>Saprolegniaceae</taxon>
        <taxon>Saprolegnia</taxon>
    </lineage>
</organism>
<dbReference type="InterPro" id="IPR014025">
    <property type="entry name" value="Glutaredoxin_subgr"/>
</dbReference>